<dbReference type="Pfam" id="PF24454">
    <property type="entry name" value="DUF7570"/>
    <property type="match status" value="1"/>
</dbReference>
<dbReference type="GeneID" id="29059235"/>
<dbReference type="Proteomes" id="UP000203816">
    <property type="component" value="Segment"/>
</dbReference>
<keyword evidence="2" id="KW-1185">Reference proteome</keyword>
<proteinExistence type="predicted"/>
<dbReference type="OrthoDB" id="17796at10239"/>
<gene>
    <name evidence="1" type="ORF">MP1_gp0053</name>
</gene>
<dbReference type="KEGG" id="vg:29059235"/>
<dbReference type="PIRSF" id="PIRSF004270">
    <property type="entry name" value="UCP004270"/>
    <property type="match status" value="1"/>
</dbReference>
<sequence length="97" mass="11318">MSKEIRNVIKPNVFVEVEKMMNSQEIVTPKILDEMQERYYEFLKEKGYNIGRNGVREIIVEVILDNFSTPAFGVEPAAWTAGEITDKTIKKYKKQFN</sequence>
<dbReference type="RefSeq" id="YP_009279910.1">
    <property type="nucleotide sequence ID" value="NC_031020.1"/>
</dbReference>
<accession>A0A192YAQ9</accession>
<dbReference type="EMBL" id="KX078569">
    <property type="protein sequence ID" value="ANM46573.1"/>
    <property type="molecule type" value="Genomic_DNA"/>
</dbReference>
<dbReference type="InterPro" id="IPR016409">
    <property type="entry name" value="Phage_T4_Gp55.2"/>
</dbReference>
<organism evidence="1 2">
    <name type="scientific">Morganella phage vB_MmoM_MP1</name>
    <dbReference type="NCBI Taxonomy" id="1852628"/>
    <lineage>
        <taxon>Viruses</taxon>
        <taxon>Duplodnaviria</taxon>
        <taxon>Heunggongvirae</taxon>
        <taxon>Uroviricota</taxon>
        <taxon>Caudoviricetes</taxon>
        <taxon>Pantevenvirales</taxon>
        <taxon>Straboviridae</taxon>
        <taxon>Gualtarvirus</taxon>
        <taxon>Gualtarvirus mp1</taxon>
    </lineage>
</organism>
<evidence type="ECO:0000313" key="1">
    <source>
        <dbReference type="EMBL" id="ANM46573.1"/>
    </source>
</evidence>
<dbReference type="InterPro" id="IPR055992">
    <property type="entry name" value="DUF7570"/>
</dbReference>
<protein>
    <submittedName>
        <fullName evidence="1">Uncharacterized protein</fullName>
    </submittedName>
</protein>
<name>A0A192YAQ9_9CAUD</name>
<reference evidence="1 2" key="1">
    <citation type="submission" date="2016-04" db="EMBL/GenBank/DDBJ databases">
        <title>Comparative genomics of Morganella phages MP1 and MP2 define new clades among the T4 and T7-like Viruses.</title>
        <authorList>
            <person name="Pinto G."/>
            <person name="Oliveira A."/>
            <person name="Malgorzata L."/>
            <person name="Kropinski A."/>
            <person name="Azeredo J."/>
        </authorList>
    </citation>
    <scope>NUCLEOTIDE SEQUENCE [LARGE SCALE GENOMIC DNA]</scope>
</reference>
<evidence type="ECO:0000313" key="2">
    <source>
        <dbReference type="Proteomes" id="UP000203816"/>
    </source>
</evidence>